<dbReference type="EMBL" id="CAVNYO010000480">
    <property type="protein sequence ID" value="CAK5284521.1"/>
    <property type="molecule type" value="Genomic_DNA"/>
</dbReference>
<evidence type="ECO:0000313" key="2">
    <source>
        <dbReference type="EMBL" id="CAK5284521.1"/>
    </source>
</evidence>
<reference evidence="2" key="1">
    <citation type="submission" date="2023-11" db="EMBL/GenBank/DDBJ databases">
        <authorList>
            <person name="De Vega J J."/>
            <person name="De Vega J J."/>
        </authorList>
    </citation>
    <scope>NUCLEOTIDE SEQUENCE</scope>
</reference>
<evidence type="ECO:0008006" key="4">
    <source>
        <dbReference type="Google" id="ProtNLM"/>
    </source>
</evidence>
<protein>
    <recommendedName>
        <fullName evidence="4">Major facilitator superfamily (MFS) profile domain-containing protein</fullName>
    </recommendedName>
</protein>
<accession>A0AAD2I019</accession>
<dbReference type="InterPro" id="IPR050327">
    <property type="entry name" value="Proton-linked_MCT"/>
</dbReference>
<name>A0AAD2I019_9AGAR</name>
<dbReference type="AlphaFoldDB" id="A0AAD2I019"/>
<feature type="non-terminal residue" evidence="2">
    <location>
        <position position="1"/>
    </location>
</feature>
<keyword evidence="3" id="KW-1185">Reference proteome</keyword>
<evidence type="ECO:0000313" key="3">
    <source>
        <dbReference type="Proteomes" id="UP001295794"/>
    </source>
</evidence>
<dbReference type="SUPFAM" id="SSF103473">
    <property type="entry name" value="MFS general substrate transporter"/>
    <property type="match status" value="1"/>
</dbReference>
<dbReference type="PANTHER" id="PTHR11360">
    <property type="entry name" value="MONOCARBOXYLATE TRANSPORTER"/>
    <property type="match status" value="1"/>
</dbReference>
<comment type="caution">
    <text evidence="2">The sequence shown here is derived from an EMBL/GenBank/DDBJ whole genome shotgun (WGS) entry which is preliminary data.</text>
</comment>
<organism evidence="2 3">
    <name type="scientific">Mycena citricolor</name>
    <dbReference type="NCBI Taxonomy" id="2018698"/>
    <lineage>
        <taxon>Eukaryota</taxon>
        <taxon>Fungi</taxon>
        <taxon>Dikarya</taxon>
        <taxon>Basidiomycota</taxon>
        <taxon>Agaricomycotina</taxon>
        <taxon>Agaricomycetes</taxon>
        <taxon>Agaricomycetidae</taxon>
        <taxon>Agaricales</taxon>
        <taxon>Marasmiineae</taxon>
        <taxon>Mycenaceae</taxon>
        <taxon>Mycena</taxon>
    </lineage>
</organism>
<feature type="non-terminal residue" evidence="2">
    <location>
        <position position="130"/>
    </location>
</feature>
<dbReference type="Proteomes" id="UP001295794">
    <property type="component" value="Unassembled WGS sequence"/>
</dbReference>
<feature type="transmembrane region" description="Helical" evidence="1">
    <location>
        <begin position="94"/>
        <end position="111"/>
    </location>
</feature>
<sequence length="130" mass="13214">SESSQVALNEQVAADAPVPDGGYGWVVVASCAVITWWFIGTSYSWGVMQAALVQQGLGSSSTISFVGSTAVACISGLAIINARVIRLLGTQRTALLGITIIGLGQILSGFATKNIGALFVTTGVINGIGI</sequence>
<dbReference type="PANTHER" id="PTHR11360:SF305">
    <property type="entry name" value="MAJOR FACILITATOR SUPERFAMILY (MFS) PROFILE DOMAIN-CONTAINING PROTEIN"/>
    <property type="match status" value="1"/>
</dbReference>
<keyword evidence="1" id="KW-1133">Transmembrane helix</keyword>
<keyword evidence="1" id="KW-0812">Transmembrane</keyword>
<proteinExistence type="predicted"/>
<dbReference type="InterPro" id="IPR036259">
    <property type="entry name" value="MFS_trans_sf"/>
</dbReference>
<keyword evidence="1" id="KW-0472">Membrane</keyword>
<evidence type="ECO:0000256" key="1">
    <source>
        <dbReference type="SAM" id="Phobius"/>
    </source>
</evidence>
<gene>
    <name evidence="2" type="ORF">MYCIT1_LOCUS37815</name>
</gene>
<feature type="transmembrane region" description="Helical" evidence="1">
    <location>
        <begin position="59"/>
        <end position="82"/>
    </location>
</feature>
<feature type="transmembrane region" description="Helical" evidence="1">
    <location>
        <begin position="21"/>
        <end position="39"/>
    </location>
</feature>